<dbReference type="EMBL" id="BPLR01008541">
    <property type="protein sequence ID" value="GIY25425.1"/>
    <property type="molecule type" value="Genomic_DNA"/>
</dbReference>
<proteinExistence type="predicted"/>
<feature type="non-terminal residue" evidence="1">
    <location>
        <position position="1"/>
    </location>
</feature>
<evidence type="ECO:0008006" key="3">
    <source>
        <dbReference type="Google" id="ProtNLM"/>
    </source>
</evidence>
<name>A0AAV4RUN6_CAEEX</name>
<reference evidence="1 2" key="1">
    <citation type="submission" date="2021-06" db="EMBL/GenBank/DDBJ databases">
        <title>Caerostris extrusa draft genome.</title>
        <authorList>
            <person name="Kono N."/>
            <person name="Arakawa K."/>
        </authorList>
    </citation>
    <scope>NUCLEOTIDE SEQUENCE [LARGE SCALE GENOMIC DNA]</scope>
</reference>
<protein>
    <recommendedName>
        <fullName evidence="3">Recombination activating protein 1</fullName>
    </recommendedName>
</protein>
<accession>A0AAV4RUN6</accession>
<evidence type="ECO:0000313" key="2">
    <source>
        <dbReference type="Proteomes" id="UP001054945"/>
    </source>
</evidence>
<dbReference type="AlphaFoldDB" id="A0AAV4RUN6"/>
<keyword evidence="2" id="KW-1185">Reference proteome</keyword>
<organism evidence="1 2">
    <name type="scientific">Caerostris extrusa</name>
    <name type="common">Bark spider</name>
    <name type="synonym">Caerostris bankana</name>
    <dbReference type="NCBI Taxonomy" id="172846"/>
    <lineage>
        <taxon>Eukaryota</taxon>
        <taxon>Metazoa</taxon>
        <taxon>Ecdysozoa</taxon>
        <taxon>Arthropoda</taxon>
        <taxon>Chelicerata</taxon>
        <taxon>Arachnida</taxon>
        <taxon>Araneae</taxon>
        <taxon>Araneomorphae</taxon>
        <taxon>Entelegynae</taxon>
        <taxon>Araneoidea</taxon>
        <taxon>Araneidae</taxon>
        <taxon>Caerostris</taxon>
    </lineage>
</organism>
<comment type="caution">
    <text evidence="1">The sequence shown here is derived from an EMBL/GenBank/DDBJ whole genome shotgun (WGS) entry which is preliminary data.</text>
</comment>
<gene>
    <name evidence="1" type="ORF">CEXT_173531</name>
</gene>
<dbReference type="Proteomes" id="UP001054945">
    <property type="component" value="Unassembled WGS sequence"/>
</dbReference>
<sequence length="95" mass="10276">PLVVEGIVDKGSEVRGNRNKEQIDTYMGEKGGQIICAFCKEELDSLSLMKIDAELYSSSPIVCVASIRASDNQPLVEIVVSSRDGEKMGGRDSVI</sequence>
<evidence type="ECO:0000313" key="1">
    <source>
        <dbReference type="EMBL" id="GIY25425.1"/>
    </source>
</evidence>